<evidence type="ECO:0000313" key="3">
    <source>
        <dbReference type="Proteomes" id="UP000178114"/>
    </source>
</evidence>
<proteinExistence type="predicted"/>
<dbReference type="InterPro" id="IPR045851">
    <property type="entry name" value="AMP-bd_C_sf"/>
</dbReference>
<dbReference type="PANTHER" id="PTHR43767">
    <property type="entry name" value="LONG-CHAIN-FATTY-ACID--COA LIGASE"/>
    <property type="match status" value="1"/>
</dbReference>
<dbReference type="Gene3D" id="3.40.50.12780">
    <property type="entry name" value="N-terminal domain of ligase-like"/>
    <property type="match status" value="1"/>
</dbReference>
<dbReference type="STRING" id="1798351.A2930_01335"/>
<dbReference type="PROSITE" id="PS00455">
    <property type="entry name" value="AMP_BINDING"/>
    <property type="match status" value="1"/>
</dbReference>
<accession>A0A1F5X1H2</accession>
<feature type="domain" description="AMP-dependent synthetase/ligase" evidence="1">
    <location>
        <begin position="26"/>
        <end position="403"/>
    </location>
</feature>
<evidence type="ECO:0000313" key="2">
    <source>
        <dbReference type="EMBL" id="OGF81421.1"/>
    </source>
</evidence>
<dbReference type="Gene3D" id="3.30.300.30">
    <property type="match status" value="1"/>
</dbReference>
<dbReference type="Proteomes" id="UP000178114">
    <property type="component" value="Unassembled WGS sequence"/>
</dbReference>
<dbReference type="EMBL" id="MFID01000011">
    <property type="protein sequence ID" value="OGF81421.1"/>
    <property type="molecule type" value="Genomic_DNA"/>
</dbReference>
<dbReference type="Pfam" id="PF00501">
    <property type="entry name" value="AMP-binding"/>
    <property type="match status" value="1"/>
</dbReference>
<dbReference type="PANTHER" id="PTHR43767:SF1">
    <property type="entry name" value="NONRIBOSOMAL PEPTIDE SYNTHASE PES1 (EUROFUNG)-RELATED"/>
    <property type="match status" value="1"/>
</dbReference>
<dbReference type="InterPro" id="IPR042099">
    <property type="entry name" value="ANL_N_sf"/>
</dbReference>
<dbReference type="AlphaFoldDB" id="A0A1F5X1H2"/>
<dbReference type="GO" id="GO:0016878">
    <property type="term" value="F:acid-thiol ligase activity"/>
    <property type="evidence" value="ECO:0007669"/>
    <property type="project" value="UniProtKB-ARBA"/>
</dbReference>
<dbReference type="InterPro" id="IPR020845">
    <property type="entry name" value="AMP-binding_CS"/>
</dbReference>
<sequence>MEKYSHPACKQAGPAELLVNSFQNPEWRNRNCLVDADTCRAFSYAQTEEETALAAGLLRSFYIEPGDTVSLLLENGLHFFMPWLGAMRIGAKVHPVNCLYTPEQVLYALELCETKLLVTQERYVWDEENDKPSRLLELLLKQFPELRIVVMHDAERFESEKPRMGQGYPGTYSWNILKKFVQPYYHVVHRSLNDPFQLICTSGTTGKPKAVVQHNGMFEPNVRDIIKTYGLTENDRGLLINKLFHVNAQVTNFYSMTLLGGTTVLASPDPKKFLKTLGDWNITYSSVIPPFLKYTLSHSIPLPEHRKNMRFLIVGADILSPELHKRFTELTGIQIRPGYGLTESFCWCTGTDINDPTYWGSIGTALSHDEIKIVDPENNWEEVKDGEWGRLIVSGDNIFRKYFKNPEATKKAFAPSERWGGKWFDTGDTCRKPFKAKNIFYFGWRASADSWKVRGEFIEGPSIDEYIKTFPAIDDAMAVPVTIQDETETFLCVVLKPNVIMNKSEQDKTAQDIINFSEKGRKNGKLGKHCKIKGLNFFDKIELGDTGKKSRKKMAELAQEVIDKTHNPTLPPS</sequence>
<dbReference type="SUPFAM" id="SSF56801">
    <property type="entry name" value="Acetyl-CoA synthetase-like"/>
    <property type="match status" value="1"/>
</dbReference>
<protein>
    <recommendedName>
        <fullName evidence="1">AMP-dependent synthetase/ligase domain-containing protein</fullName>
    </recommendedName>
</protein>
<dbReference type="InterPro" id="IPR050237">
    <property type="entry name" value="ATP-dep_AMP-bd_enzyme"/>
</dbReference>
<organism evidence="2 3">
    <name type="scientific">Candidatus Giovannonibacteria bacterium RIFCSPLOWO2_01_FULL_45_34</name>
    <dbReference type="NCBI Taxonomy" id="1798351"/>
    <lineage>
        <taxon>Bacteria</taxon>
        <taxon>Candidatus Giovannoniibacteriota</taxon>
    </lineage>
</organism>
<reference evidence="2 3" key="1">
    <citation type="journal article" date="2016" name="Nat. Commun.">
        <title>Thousands of microbial genomes shed light on interconnected biogeochemical processes in an aquifer system.</title>
        <authorList>
            <person name="Anantharaman K."/>
            <person name="Brown C.T."/>
            <person name="Hug L.A."/>
            <person name="Sharon I."/>
            <person name="Castelle C.J."/>
            <person name="Probst A.J."/>
            <person name="Thomas B.C."/>
            <person name="Singh A."/>
            <person name="Wilkins M.J."/>
            <person name="Karaoz U."/>
            <person name="Brodie E.L."/>
            <person name="Williams K.H."/>
            <person name="Hubbard S.S."/>
            <person name="Banfield J.F."/>
        </authorList>
    </citation>
    <scope>NUCLEOTIDE SEQUENCE [LARGE SCALE GENOMIC DNA]</scope>
</reference>
<name>A0A1F5X1H2_9BACT</name>
<evidence type="ECO:0000259" key="1">
    <source>
        <dbReference type="Pfam" id="PF00501"/>
    </source>
</evidence>
<dbReference type="InterPro" id="IPR000873">
    <property type="entry name" value="AMP-dep_synth/lig_dom"/>
</dbReference>
<gene>
    <name evidence="2" type="ORF">A2930_01335</name>
</gene>
<comment type="caution">
    <text evidence="2">The sequence shown here is derived from an EMBL/GenBank/DDBJ whole genome shotgun (WGS) entry which is preliminary data.</text>
</comment>